<dbReference type="STRING" id="8005.ENSEEEP00000003752"/>
<dbReference type="GO" id="GO:0005737">
    <property type="term" value="C:cytoplasm"/>
    <property type="evidence" value="ECO:0007669"/>
    <property type="project" value="UniProtKB-SubCell"/>
</dbReference>
<dbReference type="Pfam" id="PF23171">
    <property type="entry name" value="bHLH_HIF1A"/>
    <property type="match status" value="1"/>
</dbReference>
<evidence type="ECO:0000256" key="11">
    <source>
        <dbReference type="ARBA" id="ARBA00023242"/>
    </source>
</evidence>
<dbReference type="SMART" id="SM00353">
    <property type="entry name" value="HLH"/>
    <property type="match status" value="1"/>
</dbReference>
<evidence type="ECO:0000256" key="9">
    <source>
        <dbReference type="ARBA" id="ARBA00023159"/>
    </source>
</evidence>
<feature type="domain" description="BHLH" evidence="14">
    <location>
        <begin position="22"/>
        <end position="75"/>
    </location>
</feature>
<name>A0A4W4DY80_ELEEL</name>
<evidence type="ECO:0000256" key="3">
    <source>
        <dbReference type="ARBA" id="ARBA00014446"/>
    </source>
</evidence>
<dbReference type="OMA" id="IDEMSTC"/>
<evidence type="ECO:0000256" key="2">
    <source>
        <dbReference type="ARBA" id="ARBA00004496"/>
    </source>
</evidence>
<keyword evidence="12" id="KW-0379">Hydroxylation</keyword>
<evidence type="ECO:0000256" key="5">
    <source>
        <dbReference type="ARBA" id="ARBA00022737"/>
    </source>
</evidence>
<keyword evidence="8" id="KW-0238">DNA-binding</keyword>
<evidence type="ECO:0000256" key="1">
    <source>
        <dbReference type="ARBA" id="ARBA00004123"/>
    </source>
</evidence>
<dbReference type="InterPro" id="IPR036638">
    <property type="entry name" value="HLH_DNA-bd_sf"/>
</dbReference>
<keyword evidence="16" id="KW-1185">Reference proteome</keyword>
<evidence type="ECO:0000256" key="6">
    <source>
        <dbReference type="ARBA" id="ARBA00022843"/>
    </source>
</evidence>
<dbReference type="InterPro" id="IPR014887">
    <property type="entry name" value="HIF-1_CTAD"/>
</dbReference>
<protein>
    <recommendedName>
        <fullName evidence="3">Hypoxia-inducible factor 1-alpha</fullName>
    </recommendedName>
</protein>
<comment type="subcellular location">
    <subcellularLocation>
        <location evidence="2">Cytoplasm</location>
    </subcellularLocation>
    <subcellularLocation>
        <location evidence="1">Nucleus</location>
    </subcellularLocation>
</comment>
<dbReference type="Gene3D" id="3.30.450.20">
    <property type="entry name" value="PAS domain"/>
    <property type="match status" value="2"/>
</dbReference>
<evidence type="ECO:0000313" key="15">
    <source>
        <dbReference type="Ensembl" id="ENSEEEP00000003752.2"/>
    </source>
</evidence>
<dbReference type="GeneTree" id="ENSGT00940000156774"/>
<dbReference type="InterPro" id="IPR011598">
    <property type="entry name" value="bHLH_dom"/>
</dbReference>
<proteinExistence type="predicted"/>
<accession>A0A4W4DY80</accession>
<sequence>MLHLSCPEVLRHLFVCRMCAEWRKVRSRMAARRRREKESQLFRELATLLSVPPPMEVQLDKAFVIRLTIAHLCLRAVLDSPGSAELNEKWYLDYALGGFLLIVALNGKIIFTTKNVISHTGINQMDLIGQSLFDFMHPCDQNEIKAILMRLIGSQSEQTCDVFIRIKTTGNHRLMPWKVIHCTGVKKSSSIPGFNCLILLCRSLPVQEVIEMEANLNSRTFLSVHGPDMKFTYCHSGVLEMTGFRNTELYGQSVYQYYHPSDCQLVLKAHLILLSKGQVYTGRYRLLQKGGGYVWAETDAAVVYNIRTGKPESVICINYILSAVELPDVVFSLEQTDHLLKPCDSVKPMGQSIPAPFIRALQNRIHALPVLRRYVKMAVSLQDICELDLDSLAPYSPMDEEDFLLTPRLDRAVVHSELKSHLKLDSGLHSPVEKVFLPTTGISSTLQHTDSYFSPTNCYLNFLLYVFKSDERIICSCCQNPPRSVCWGPKYSRLSWCPPGPLFQHTKATEEKMCSASVGLPVLSRWECEVNAPLGPTSYLLQGTELTTVLDQVASRVSWY</sequence>
<dbReference type="SUPFAM" id="SSF47459">
    <property type="entry name" value="HLH, helix-loop-helix DNA-binding domain"/>
    <property type="match status" value="1"/>
</dbReference>
<dbReference type="InterPro" id="IPR013767">
    <property type="entry name" value="PAS_fold"/>
</dbReference>
<dbReference type="InterPro" id="IPR021537">
    <property type="entry name" value="HIF_alpha-like"/>
</dbReference>
<dbReference type="InterPro" id="IPR013655">
    <property type="entry name" value="PAS_fold_3"/>
</dbReference>
<dbReference type="PANTHER" id="PTHR23043:SF7">
    <property type="entry name" value="HYPOXIA-INDUCIBLE FACTOR 1-ALPHA"/>
    <property type="match status" value="1"/>
</dbReference>
<dbReference type="GO" id="GO:0005634">
    <property type="term" value="C:nucleus"/>
    <property type="evidence" value="ECO:0007669"/>
    <property type="project" value="UniProtKB-SubCell"/>
</dbReference>
<dbReference type="GO" id="GO:0000981">
    <property type="term" value="F:DNA-binding transcription factor activity, RNA polymerase II-specific"/>
    <property type="evidence" value="ECO:0007669"/>
    <property type="project" value="TreeGrafter"/>
</dbReference>
<reference evidence="15" key="5">
    <citation type="submission" date="2025-09" db="UniProtKB">
        <authorList>
            <consortium name="Ensembl"/>
        </authorList>
    </citation>
    <scope>IDENTIFICATION</scope>
</reference>
<evidence type="ECO:0000256" key="10">
    <source>
        <dbReference type="ARBA" id="ARBA00023163"/>
    </source>
</evidence>
<dbReference type="GO" id="GO:0048513">
    <property type="term" value="P:animal organ development"/>
    <property type="evidence" value="ECO:0007669"/>
    <property type="project" value="UniProtKB-ARBA"/>
</dbReference>
<dbReference type="Pfam" id="PF00989">
    <property type="entry name" value="PAS"/>
    <property type="match status" value="1"/>
</dbReference>
<dbReference type="SMART" id="SM00086">
    <property type="entry name" value="PAC"/>
    <property type="match status" value="1"/>
</dbReference>
<keyword evidence="7" id="KW-0805">Transcription regulation</keyword>
<dbReference type="GO" id="GO:0000977">
    <property type="term" value="F:RNA polymerase II transcription regulatory region sequence-specific DNA binding"/>
    <property type="evidence" value="ECO:0007669"/>
    <property type="project" value="TreeGrafter"/>
</dbReference>
<reference evidence="16" key="2">
    <citation type="journal article" date="2017" name="Sci. Adv.">
        <title>A tail of two voltages: Proteomic comparison of the three electric organs of the electric eel.</title>
        <authorList>
            <person name="Traeger L.L."/>
            <person name="Sabat G."/>
            <person name="Barrett-Wilt G.A."/>
            <person name="Wells G.B."/>
            <person name="Sussman M.R."/>
        </authorList>
    </citation>
    <scope>NUCLEOTIDE SEQUENCE [LARGE SCALE GENOMIC DNA]</scope>
</reference>
<dbReference type="PROSITE" id="PS50112">
    <property type="entry name" value="PAS"/>
    <property type="match status" value="2"/>
</dbReference>
<keyword evidence="10" id="KW-0804">Transcription</keyword>
<dbReference type="FunFam" id="3.30.450.20:FF:000015">
    <property type="entry name" value="Hypoxia-inducible factor 1-alpha isoform 1"/>
    <property type="match status" value="1"/>
</dbReference>
<evidence type="ECO:0000259" key="13">
    <source>
        <dbReference type="PROSITE" id="PS50112"/>
    </source>
</evidence>
<keyword evidence="11" id="KW-0539">Nucleus</keyword>
<dbReference type="InterPro" id="IPR000014">
    <property type="entry name" value="PAS"/>
</dbReference>
<dbReference type="GO" id="GO:0071456">
    <property type="term" value="P:cellular response to hypoxia"/>
    <property type="evidence" value="ECO:0007669"/>
    <property type="project" value="TreeGrafter"/>
</dbReference>
<evidence type="ECO:0000313" key="16">
    <source>
        <dbReference type="Proteomes" id="UP000314983"/>
    </source>
</evidence>
<dbReference type="Proteomes" id="UP000314983">
    <property type="component" value="Chromosome 6"/>
</dbReference>
<keyword evidence="9" id="KW-0010">Activator</keyword>
<dbReference type="PANTHER" id="PTHR23043">
    <property type="entry name" value="HYPOXIA-INDUCIBLE FACTOR 1 ALPHA"/>
    <property type="match status" value="1"/>
</dbReference>
<evidence type="ECO:0000256" key="4">
    <source>
        <dbReference type="ARBA" id="ARBA00022490"/>
    </source>
</evidence>
<dbReference type="Pfam" id="PF08778">
    <property type="entry name" value="HIF-1a_CTAD"/>
    <property type="match status" value="1"/>
</dbReference>
<reference evidence="15" key="4">
    <citation type="submission" date="2025-08" db="UniProtKB">
        <authorList>
            <consortium name="Ensembl"/>
        </authorList>
    </citation>
    <scope>IDENTIFICATION</scope>
</reference>
<keyword evidence="4" id="KW-0963">Cytoplasm</keyword>
<reference evidence="16" key="1">
    <citation type="journal article" date="2014" name="Science">
        <title>Nonhuman genetics. Genomic basis for the convergent evolution of electric organs.</title>
        <authorList>
            <person name="Gallant J.R."/>
            <person name="Traeger L.L."/>
            <person name="Volkening J.D."/>
            <person name="Moffett H."/>
            <person name="Chen P.H."/>
            <person name="Novina C.D."/>
            <person name="Phillips G.N.Jr."/>
            <person name="Anand R."/>
            <person name="Wells G.B."/>
            <person name="Pinch M."/>
            <person name="Guth R."/>
            <person name="Unguez G.A."/>
            <person name="Albert J.S."/>
            <person name="Zakon H.H."/>
            <person name="Samanta M.P."/>
            <person name="Sussman M.R."/>
        </authorList>
    </citation>
    <scope>NUCLEOTIDE SEQUENCE [LARGE SCALE GENOMIC DNA]</scope>
</reference>
<evidence type="ECO:0000256" key="12">
    <source>
        <dbReference type="ARBA" id="ARBA00023278"/>
    </source>
</evidence>
<feature type="domain" description="PAS" evidence="13">
    <location>
        <begin position="228"/>
        <end position="277"/>
    </location>
</feature>
<dbReference type="Pfam" id="PF08447">
    <property type="entry name" value="PAS_3"/>
    <property type="match status" value="1"/>
</dbReference>
<keyword evidence="6" id="KW-0832">Ubl conjugation</keyword>
<dbReference type="AlphaFoldDB" id="A0A4W4DY80"/>
<dbReference type="SUPFAM" id="SSF55785">
    <property type="entry name" value="PYP-like sensor domain (PAS domain)"/>
    <property type="match status" value="2"/>
</dbReference>
<feature type="domain" description="PAS" evidence="13">
    <location>
        <begin position="92"/>
        <end position="155"/>
    </location>
</feature>
<keyword evidence="5" id="KW-0677">Repeat</keyword>
<dbReference type="Ensembl" id="ENSEEET00000003804.2">
    <property type="protein sequence ID" value="ENSEEEP00000003752.2"/>
    <property type="gene ID" value="ENSEEEG00000002026.2"/>
</dbReference>
<dbReference type="InterPro" id="IPR035965">
    <property type="entry name" value="PAS-like_dom_sf"/>
</dbReference>
<evidence type="ECO:0000256" key="8">
    <source>
        <dbReference type="ARBA" id="ARBA00023125"/>
    </source>
</evidence>
<dbReference type="InterPro" id="IPR001610">
    <property type="entry name" value="PAC"/>
</dbReference>
<dbReference type="PROSITE" id="PS50888">
    <property type="entry name" value="BHLH"/>
    <property type="match status" value="1"/>
</dbReference>
<evidence type="ECO:0000259" key="14">
    <source>
        <dbReference type="PROSITE" id="PS50888"/>
    </source>
</evidence>
<reference evidence="15" key="3">
    <citation type="submission" date="2020-05" db="EMBL/GenBank/DDBJ databases">
        <title>Electrophorus electricus (electric eel) genome, fEleEle1, primary haplotype.</title>
        <authorList>
            <person name="Myers G."/>
            <person name="Meyer A."/>
            <person name="Fedrigo O."/>
            <person name="Formenti G."/>
            <person name="Rhie A."/>
            <person name="Tracey A."/>
            <person name="Sims Y."/>
            <person name="Jarvis E.D."/>
        </authorList>
    </citation>
    <scope>NUCLEOTIDE SEQUENCE [LARGE SCALE GENOMIC DNA]</scope>
</reference>
<dbReference type="Pfam" id="PF11413">
    <property type="entry name" value="HIF-1"/>
    <property type="match status" value="1"/>
</dbReference>
<dbReference type="CDD" id="cd00130">
    <property type="entry name" value="PAS"/>
    <property type="match status" value="2"/>
</dbReference>
<evidence type="ECO:0000256" key="7">
    <source>
        <dbReference type="ARBA" id="ARBA00023015"/>
    </source>
</evidence>
<dbReference type="SMART" id="SM00091">
    <property type="entry name" value="PAS"/>
    <property type="match status" value="2"/>
</dbReference>
<dbReference type="GO" id="GO:0046983">
    <property type="term" value="F:protein dimerization activity"/>
    <property type="evidence" value="ECO:0007669"/>
    <property type="project" value="InterPro"/>
</dbReference>
<gene>
    <name evidence="15" type="primary">hif1al2</name>
</gene>
<organism evidence="15 16">
    <name type="scientific">Electrophorus electricus</name>
    <name type="common">Electric eel</name>
    <name type="synonym">Gymnotus electricus</name>
    <dbReference type="NCBI Taxonomy" id="8005"/>
    <lineage>
        <taxon>Eukaryota</taxon>
        <taxon>Metazoa</taxon>
        <taxon>Chordata</taxon>
        <taxon>Craniata</taxon>
        <taxon>Vertebrata</taxon>
        <taxon>Euteleostomi</taxon>
        <taxon>Actinopterygii</taxon>
        <taxon>Neopterygii</taxon>
        <taxon>Teleostei</taxon>
        <taxon>Ostariophysi</taxon>
        <taxon>Gymnotiformes</taxon>
        <taxon>Gymnotoidei</taxon>
        <taxon>Gymnotidae</taxon>
        <taxon>Electrophorus</taxon>
    </lineage>
</organism>